<organism evidence="3 4">
    <name type="scientific">Muriicola jejuensis</name>
    <dbReference type="NCBI Taxonomy" id="504488"/>
    <lineage>
        <taxon>Bacteria</taxon>
        <taxon>Pseudomonadati</taxon>
        <taxon>Bacteroidota</taxon>
        <taxon>Flavobacteriia</taxon>
        <taxon>Flavobacteriales</taxon>
        <taxon>Flavobacteriaceae</taxon>
        <taxon>Muriicola</taxon>
    </lineage>
</organism>
<comment type="caution">
    <text evidence="3">The sequence shown here is derived from an EMBL/GenBank/DDBJ whole genome shotgun (WGS) entry which is preliminary data.</text>
</comment>
<dbReference type="InterPro" id="IPR001330">
    <property type="entry name" value="Prenyltrans"/>
</dbReference>
<evidence type="ECO:0000256" key="1">
    <source>
        <dbReference type="ARBA" id="ARBA00022737"/>
    </source>
</evidence>
<evidence type="ECO:0000313" key="3">
    <source>
        <dbReference type="EMBL" id="NER10160.1"/>
    </source>
</evidence>
<dbReference type="Gene3D" id="1.50.10.20">
    <property type="match status" value="2"/>
</dbReference>
<dbReference type="RefSeq" id="WP_163692179.1">
    <property type="nucleotide sequence ID" value="NZ_FXTW01000001.1"/>
</dbReference>
<dbReference type="GO" id="GO:0003824">
    <property type="term" value="F:catalytic activity"/>
    <property type="evidence" value="ECO:0007669"/>
    <property type="project" value="InterPro"/>
</dbReference>
<dbReference type="CDD" id="cd00688">
    <property type="entry name" value="ISOPREN_C2_like"/>
    <property type="match status" value="1"/>
</dbReference>
<feature type="domain" description="Prenyltransferase alpha-alpha toroid" evidence="2">
    <location>
        <begin position="36"/>
        <end position="110"/>
    </location>
</feature>
<protein>
    <recommendedName>
        <fullName evidence="2">Prenyltransferase alpha-alpha toroid domain-containing protein</fullName>
    </recommendedName>
</protein>
<keyword evidence="4" id="KW-1185">Reference proteome</keyword>
<dbReference type="AlphaFoldDB" id="A0A6P0UCE5"/>
<proteinExistence type="predicted"/>
<evidence type="ECO:0000313" key="4">
    <source>
        <dbReference type="Proteomes" id="UP000468443"/>
    </source>
</evidence>
<dbReference type="Pfam" id="PF00432">
    <property type="entry name" value="Prenyltrans"/>
    <property type="match status" value="2"/>
</dbReference>
<feature type="domain" description="Prenyltransferase alpha-alpha toroid" evidence="2">
    <location>
        <begin position="200"/>
        <end position="283"/>
    </location>
</feature>
<dbReference type="EMBL" id="JAABOP010000001">
    <property type="protein sequence ID" value="NER10160.1"/>
    <property type="molecule type" value="Genomic_DNA"/>
</dbReference>
<dbReference type="InterPro" id="IPR008930">
    <property type="entry name" value="Terpenoid_cyclase/PrenylTrfase"/>
</dbReference>
<sequence>MDSPDIKKAVNKSLDYLWSRNANGFWEGFPTLAGTSDIWVTGFVLAHISSLTGNTSTRQRTHEFLINARHPQGGWSYSAIVPPDADSTAWCLAALSGQQNLTKDMLKASRTFLWGHYTGKGIATYIPASGIQQFIGAPSEEFMTGWYNAHPDVSIAAVLADIHGIHMPETLDWIAGLPKKDGMIASYWWRSPFYSTALYLRAIKALKKNLSTVDQSILVTTLQRDQMDNGGYGLDDSDTPDIFSAALALECMIYLEKDVLSDNMKACVNYLLSAQNPDGSWEGHLILRLPAPDVLDPETVFSWNNPEGGGNSFIADRAGLFTTTLACHSLALWGEKISASKQ</sequence>
<keyword evidence="1" id="KW-0677">Repeat</keyword>
<evidence type="ECO:0000259" key="2">
    <source>
        <dbReference type="Pfam" id="PF00432"/>
    </source>
</evidence>
<name>A0A6P0UCE5_9FLAO</name>
<reference evidence="3 4" key="1">
    <citation type="submission" date="2020-01" db="EMBL/GenBank/DDBJ databases">
        <title>Muriicola jejuensis KCTC 22299.</title>
        <authorList>
            <person name="Wang G."/>
        </authorList>
    </citation>
    <scope>NUCLEOTIDE SEQUENCE [LARGE SCALE GENOMIC DNA]</scope>
    <source>
        <strain evidence="3 4">KCTC 22299</strain>
    </source>
</reference>
<dbReference type="SUPFAM" id="SSF48239">
    <property type="entry name" value="Terpenoid cyclases/Protein prenyltransferases"/>
    <property type="match status" value="1"/>
</dbReference>
<accession>A0A6P0UCE5</accession>
<gene>
    <name evidence="3" type="ORF">GWK09_06510</name>
</gene>
<dbReference type="Proteomes" id="UP000468443">
    <property type="component" value="Unassembled WGS sequence"/>
</dbReference>